<dbReference type="Proteomes" id="UP000298347">
    <property type="component" value="Unassembled WGS sequence"/>
</dbReference>
<dbReference type="AlphaFoldDB" id="A0A4Z0GNB4"/>
<gene>
    <name evidence="1" type="ORF">E4665_07130</name>
</gene>
<evidence type="ECO:0000313" key="1">
    <source>
        <dbReference type="EMBL" id="TGA98630.1"/>
    </source>
</evidence>
<organism evidence="1 2">
    <name type="scientific">Sporolactobacillus shoreae</name>
    <dbReference type="NCBI Taxonomy" id="1465501"/>
    <lineage>
        <taxon>Bacteria</taxon>
        <taxon>Bacillati</taxon>
        <taxon>Bacillota</taxon>
        <taxon>Bacilli</taxon>
        <taxon>Bacillales</taxon>
        <taxon>Sporolactobacillaceae</taxon>
        <taxon>Sporolactobacillus</taxon>
    </lineage>
</organism>
<name>A0A4Z0GNB4_9BACL</name>
<dbReference type="EMBL" id="SRJD01000006">
    <property type="protein sequence ID" value="TGA98630.1"/>
    <property type="molecule type" value="Genomic_DNA"/>
</dbReference>
<proteinExistence type="predicted"/>
<dbReference type="OrthoDB" id="2879342at2"/>
<keyword evidence="2" id="KW-1185">Reference proteome</keyword>
<dbReference type="RefSeq" id="WP_135348109.1">
    <property type="nucleotide sequence ID" value="NZ_SRJD01000006.1"/>
</dbReference>
<accession>A0A4Z0GNB4</accession>
<sequence>MNTALIDQVYQKNIKMIQKNKSYQFFSSQKLAFAFKEALRVNREDLTRRYLENAEARRSGFLVYAHGMLYEQQYGKGSFLYIERFPLPGGLESVSAWRENYPPGRKASSKITVLAKDVSFSEALGQAVNFMNWLNKKRGMTRPLQEKATTVWEMD</sequence>
<evidence type="ECO:0000313" key="2">
    <source>
        <dbReference type="Proteomes" id="UP000298347"/>
    </source>
</evidence>
<protein>
    <submittedName>
        <fullName evidence="1">Uncharacterized protein</fullName>
    </submittedName>
</protein>
<reference evidence="1 2" key="1">
    <citation type="journal article" date="2015" name="Int. J. Syst. Evol. Microbiol.">
        <title>Sporolactobacillus shoreae sp. nov. and Sporolactobacillus spathodeae sp. nov., two spore-forming lactic acid bacteria isolated from tree barks in Thailand.</title>
        <authorList>
            <person name="Thamacharoensuk T."/>
            <person name="Kitahara M."/>
            <person name="Ohkuma M."/>
            <person name="Thongchul N."/>
            <person name="Tanasupawat S."/>
        </authorList>
    </citation>
    <scope>NUCLEOTIDE SEQUENCE [LARGE SCALE GENOMIC DNA]</scope>
    <source>
        <strain evidence="1 2">BK92</strain>
    </source>
</reference>
<comment type="caution">
    <text evidence="1">The sequence shown here is derived from an EMBL/GenBank/DDBJ whole genome shotgun (WGS) entry which is preliminary data.</text>
</comment>